<dbReference type="GO" id="GO:0036374">
    <property type="term" value="F:glutathione hydrolase activity"/>
    <property type="evidence" value="ECO:0007669"/>
    <property type="project" value="UniProtKB-UniRule"/>
</dbReference>
<dbReference type="Gene3D" id="1.10.246.130">
    <property type="match status" value="1"/>
</dbReference>
<dbReference type="PRINTS" id="PR01210">
    <property type="entry name" value="GGTRANSPTASE"/>
</dbReference>
<comment type="catalytic activity">
    <reaction evidence="1 11">
        <text>an S-substituted glutathione + H2O = an S-substituted L-cysteinylglycine + L-glutamate</text>
        <dbReference type="Rhea" id="RHEA:59468"/>
        <dbReference type="ChEBI" id="CHEBI:15377"/>
        <dbReference type="ChEBI" id="CHEBI:29985"/>
        <dbReference type="ChEBI" id="CHEBI:90779"/>
        <dbReference type="ChEBI" id="CHEBI:143103"/>
        <dbReference type="EC" id="3.4.19.13"/>
    </reaction>
</comment>
<dbReference type="OrthoDB" id="9781342at2"/>
<name>D8JTE5_HYPDA</name>
<dbReference type="RefSeq" id="WP_013216622.1">
    <property type="nucleotide sequence ID" value="NC_014313.1"/>
</dbReference>
<feature type="chain" id="PRO_5003116137" description="Glutathione hydrolase proenzyme" evidence="12">
    <location>
        <begin position="21"/>
        <end position="581"/>
    </location>
</feature>
<comment type="pathway">
    <text evidence="11">Sulfur metabolism; glutathione metabolism.</text>
</comment>
<evidence type="ECO:0000256" key="7">
    <source>
        <dbReference type="ARBA" id="ARBA00023315"/>
    </source>
</evidence>
<feature type="active site" description="Nucleophile" evidence="9">
    <location>
        <position position="400"/>
    </location>
</feature>
<dbReference type="GO" id="GO:0103068">
    <property type="term" value="F:leukotriene C4 gamma-glutamyl transferase activity"/>
    <property type="evidence" value="ECO:0007669"/>
    <property type="project" value="UniProtKB-EC"/>
</dbReference>
<dbReference type="GO" id="GO:0006750">
    <property type="term" value="P:glutathione biosynthetic process"/>
    <property type="evidence" value="ECO:0007669"/>
    <property type="project" value="UniProtKB-KW"/>
</dbReference>
<dbReference type="InterPro" id="IPR043137">
    <property type="entry name" value="GGT_ssub_C"/>
</dbReference>
<keyword evidence="4 11" id="KW-0808">Transferase</keyword>
<feature type="binding site" evidence="10">
    <location>
        <begin position="465"/>
        <end position="466"/>
    </location>
    <ligand>
        <name>L-glutamate</name>
        <dbReference type="ChEBI" id="CHEBI:29985"/>
    </ligand>
</feature>
<gene>
    <name evidence="13" type="ordered locus">Hden_2667</name>
</gene>
<feature type="binding site" evidence="10">
    <location>
        <position position="440"/>
    </location>
    <ligand>
        <name>L-glutamate</name>
        <dbReference type="ChEBI" id="CHEBI:29985"/>
    </ligand>
</feature>
<dbReference type="GO" id="GO:0006751">
    <property type="term" value="P:glutathione catabolic process"/>
    <property type="evidence" value="ECO:0007669"/>
    <property type="project" value="UniProtKB-UniRule"/>
</dbReference>
<dbReference type="PANTHER" id="PTHR43199:SF1">
    <property type="entry name" value="GLUTATHIONE HYDROLASE PROENZYME"/>
    <property type="match status" value="1"/>
</dbReference>
<feature type="signal peptide" evidence="12">
    <location>
        <begin position="1"/>
        <end position="20"/>
    </location>
</feature>
<proteinExistence type="inferred from homology"/>
<dbReference type="Proteomes" id="UP000002033">
    <property type="component" value="Chromosome"/>
</dbReference>
<dbReference type="Pfam" id="PF01019">
    <property type="entry name" value="G_glu_transpept"/>
    <property type="match status" value="1"/>
</dbReference>
<comment type="catalytic activity">
    <reaction evidence="2 11">
        <text>glutathione + H2O = L-cysteinylglycine + L-glutamate</text>
        <dbReference type="Rhea" id="RHEA:28807"/>
        <dbReference type="ChEBI" id="CHEBI:15377"/>
        <dbReference type="ChEBI" id="CHEBI:29985"/>
        <dbReference type="ChEBI" id="CHEBI:57925"/>
        <dbReference type="ChEBI" id="CHEBI:61694"/>
        <dbReference type="EC" id="3.4.19.13"/>
    </reaction>
</comment>
<keyword evidence="14" id="KW-1185">Reference proteome</keyword>
<reference evidence="14" key="1">
    <citation type="journal article" date="2011" name="J. Bacteriol.">
        <title>Genome sequences of eight morphologically diverse alphaproteobacteria.</title>
        <authorList>
            <consortium name="US DOE Joint Genome Institute"/>
            <person name="Brown P.J."/>
            <person name="Kysela D.T."/>
            <person name="Buechlein A."/>
            <person name="Hemmerich C."/>
            <person name="Brun Y.V."/>
        </authorList>
    </citation>
    <scope>NUCLEOTIDE SEQUENCE [LARGE SCALE GENOMIC DNA]</scope>
    <source>
        <strain evidence="14">ATCC 51888 / DSM 1869 / NCIB 11706 / TK 0415</strain>
    </source>
</reference>
<feature type="binding site" evidence="10">
    <location>
        <position position="111"/>
    </location>
    <ligand>
        <name>L-glutamate</name>
        <dbReference type="ChEBI" id="CHEBI:29985"/>
    </ligand>
</feature>
<keyword evidence="5 11" id="KW-0378">Hydrolase</keyword>
<evidence type="ECO:0000256" key="2">
    <source>
        <dbReference type="ARBA" id="ARBA00001089"/>
    </source>
</evidence>
<dbReference type="EC" id="2.3.2.2" evidence="11"/>
<protein>
    <recommendedName>
        <fullName evidence="11">Glutathione hydrolase proenzyme</fullName>
        <ecNumber evidence="11">2.3.2.2</ecNumber>
        <ecNumber evidence="11">3.4.19.13</ecNumber>
    </recommendedName>
    <component>
        <recommendedName>
            <fullName evidence="11">Glutathione hydrolase large chain</fullName>
        </recommendedName>
    </component>
    <component>
        <recommendedName>
            <fullName evidence="11">Glutathione hydrolase small chain</fullName>
        </recommendedName>
    </component>
</protein>
<evidence type="ECO:0000256" key="8">
    <source>
        <dbReference type="ARBA" id="ARBA00047417"/>
    </source>
</evidence>
<comment type="subunit">
    <text evidence="11">This enzyme consists of two polypeptide chains, which are synthesized in precursor form from a single polypeptide.</text>
</comment>
<evidence type="ECO:0000256" key="11">
    <source>
        <dbReference type="RuleBase" id="RU368036"/>
    </source>
</evidence>
<dbReference type="SUPFAM" id="SSF56235">
    <property type="entry name" value="N-terminal nucleophile aminohydrolases (Ntn hydrolases)"/>
    <property type="match status" value="1"/>
</dbReference>
<keyword evidence="11" id="KW-0317">Glutathione biosynthesis</keyword>
<accession>D8JTE5</accession>
<dbReference type="EC" id="3.4.19.13" evidence="11"/>
<evidence type="ECO:0000313" key="13">
    <source>
        <dbReference type="EMBL" id="ADJ24463.1"/>
    </source>
</evidence>
<feature type="binding site" evidence="10">
    <location>
        <position position="488"/>
    </location>
    <ligand>
        <name>L-glutamate</name>
        <dbReference type="ChEBI" id="CHEBI:29985"/>
    </ligand>
</feature>
<evidence type="ECO:0000256" key="6">
    <source>
        <dbReference type="ARBA" id="ARBA00023145"/>
    </source>
</evidence>
<evidence type="ECO:0000256" key="5">
    <source>
        <dbReference type="ARBA" id="ARBA00022801"/>
    </source>
</evidence>
<dbReference type="InterPro" id="IPR051792">
    <property type="entry name" value="GGT_bact"/>
</dbReference>
<dbReference type="HOGENOM" id="CLU_014813_0_1_5"/>
<comment type="PTM">
    <text evidence="11">Cleaved by autocatalysis into a large and a small subunit.</text>
</comment>
<keyword evidence="7 11" id="KW-0012">Acyltransferase</keyword>
<sequence length="581" mass="60576" precursor="true">MTFRVLAALLCLLAGASASAAEQIRPAPEGPSATTAKSLVVAQRQMIVAADPLAAEAGREIMRQGGSAADAAIAAELVLGLVEPQSSGLGGGAFLVYWDAQSRSLATFDGRETAPAAAKPDRFLRDGKPMPFEAAVRSGLSVGVPGLMRTLEAVHRRFGKLSWASLFAPAIKLAEEGFAVSPRLAALLAASKAENFSAGARARFFDENDTPIPAGDVMTNAAYAATLKAIAEKGADAFYSGPIADAIVKAVQGATSIPGDMTAADLAGYVAKERDPVCVDYRARKICGMGPPSSGAMTVGSVLKLIEPFPEVQGSAAMMSAPALHIIAEAEKLAYADRNRYIADPDRISVPSGLMDDAYLAERRKLIDLQKAMDKAEPGIPPGLAKKTFGKDFTNEVPGTTHMSIIDADGNALAMTATIESAFGSHLWAAGFFLNNELTDFSFVPFDEKGMPVANAVAGGKRPRSSMAPTIVLDAQGTPEIVTGSPGGSQIILYVVKTLVGLIDWGLDAQKSAALANFGSQGGAFIIEYSPYYVWPAFDLTAYGHAIGNATMTSGVHTIVRKDGHLEGGADPRREGVALGD</sequence>
<dbReference type="KEGG" id="hdn:Hden_2667"/>
<evidence type="ECO:0000256" key="4">
    <source>
        <dbReference type="ARBA" id="ARBA00022679"/>
    </source>
</evidence>
<dbReference type="InterPro" id="IPR043138">
    <property type="entry name" value="GGT_lsub"/>
</dbReference>
<dbReference type="InterPro" id="IPR000101">
    <property type="entry name" value="GGT_peptidase"/>
</dbReference>
<evidence type="ECO:0000256" key="10">
    <source>
        <dbReference type="PIRSR" id="PIRSR600101-2"/>
    </source>
</evidence>
<dbReference type="EMBL" id="CP002083">
    <property type="protein sequence ID" value="ADJ24463.1"/>
    <property type="molecule type" value="Genomic_DNA"/>
</dbReference>
<comment type="similarity">
    <text evidence="3 11">Belongs to the gamma-glutamyltransferase family.</text>
</comment>
<dbReference type="UniPathway" id="UPA00204"/>
<dbReference type="NCBIfam" id="TIGR00066">
    <property type="entry name" value="g_glut_trans"/>
    <property type="match status" value="1"/>
</dbReference>
<dbReference type="STRING" id="582899.Hden_2667"/>
<keyword evidence="12" id="KW-0732">Signal</keyword>
<dbReference type="Gene3D" id="3.60.20.40">
    <property type="match status" value="1"/>
</dbReference>
<organism evidence="13 14">
    <name type="scientific">Hyphomicrobium denitrificans (strain ATCC 51888 / DSM 1869 / NCIMB 11706 / TK 0415)</name>
    <dbReference type="NCBI Taxonomy" id="582899"/>
    <lineage>
        <taxon>Bacteria</taxon>
        <taxon>Pseudomonadati</taxon>
        <taxon>Pseudomonadota</taxon>
        <taxon>Alphaproteobacteria</taxon>
        <taxon>Hyphomicrobiales</taxon>
        <taxon>Hyphomicrobiaceae</taxon>
        <taxon>Hyphomicrobium</taxon>
    </lineage>
</organism>
<comment type="catalytic activity">
    <reaction evidence="8 11">
        <text>an N-terminal (5-L-glutamyl)-[peptide] + an alpha-amino acid = 5-L-glutamyl amino acid + an N-terminal L-alpha-aminoacyl-[peptide]</text>
        <dbReference type="Rhea" id="RHEA:23904"/>
        <dbReference type="Rhea" id="RHEA-COMP:9780"/>
        <dbReference type="Rhea" id="RHEA-COMP:9795"/>
        <dbReference type="ChEBI" id="CHEBI:77644"/>
        <dbReference type="ChEBI" id="CHEBI:78597"/>
        <dbReference type="ChEBI" id="CHEBI:78599"/>
        <dbReference type="ChEBI" id="CHEBI:78608"/>
        <dbReference type="EC" id="2.3.2.2"/>
    </reaction>
</comment>
<evidence type="ECO:0000256" key="1">
    <source>
        <dbReference type="ARBA" id="ARBA00001049"/>
    </source>
</evidence>
<evidence type="ECO:0000256" key="12">
    <source>
        <dbReference type="SAM" id="SignalP"/>
    </source>
</evidence>
<keyword evidence="6 11" id="KW-0865">Zymogen</keyword>
<dbReference type="eggNOG" id="COG0405">
    <property type="taxonomic scope" value="Bacteria"/>
</dbReference>
<evidence type="ECO:0000256" key="3">
    <source>
        <dbReference type="ARBA" id="ARBA00009381"/>
    </source>
</evidence>
<dbReference type="AlphaFoldDB" id="D8JTE5"/>
<dbReference type="PANTHER" id="PTHR43199">
    <property type="entry name" value="GLUTATHIONE HYDROLASE"/>
    <property type="match status" value="1"/>
</dbReference>
<evidence type="ECO:0000313" key="14">
    <source>
        <dbReference type="Proteomes" id="UP000002033"/>
    </source>
</evidence>
<evidence type="ECO:0000256" key="9">
    <source>
        <dbReference type="PIRSR" id="PIRSR600101-1"/>
    </source>
</evidence>
<dbReference type="InterPro" id="IPR029055">
    <property type="entry name" value="Ntn_hydrolases_N"/>
</dbReference>